<dbReference type="EMBL" id="BAAAHC010000013">
    <property type="protein sequence ID" value="GAA0530992.1"/>
    <property type="molecule type" value="Genomic_DNA"/>
</dbReference>
<dbReference type="SUPFAM" id="SSF51735">
    <property type="entry name" value="NAD(P)-binding Rossmann-fold domains"/>
    <property type="match status" value="1"/>
</dbReference>
<feature type="domain" description="UDP-glucose/GDP-mannose dehydrogenase dimerisation" evidence="3">
    <location>
        <begin position="168"/>
        <end position="217"/>
    </location>
</feature>
<reference evidence="4" key="5">
    <citation type="submission" date="2023-12" db="EMBL/GenBank/DDBJ databases">
        <authorList>
            <person name="Sun Q."/>
            <person name="Inoue M."/>
        </authorList>
    </citation>
    <scope>NUCLEOTIDE SEQUENCE</scope>
    <source>
        <strain evidence="4">JCM 10664</strain>
    </source>
</reference>
<sequence>MTTDHVSRVAVRGTGRTAAVVAAGLAWLGNEVRCRRPDVADVSAEPGLAEILLRSIRAGRLRFTGRPRGDVVFLCGDGPGPAGDLPACAVVVNTGLPPWESSTRLAEELSGADVAVASNPQDLREGAALDDFLEPGCVLIGADEPEALRRVAALYTAVSAPVVHLDLRSADLVTPAGNGFLAVKRQFFTELARLCYAVGADARSVVHCLCLDQRIDSARADRIRPGSVARLLKLAGPDPPATIRALARPRAGSRSETADDFSLPDHRPCRSTTSVASSREDPNPSCGGGGEATSPLA</sequence>
<dbReference type="PANTHER" id="PTHR43750:SF3">
    <property type="entry name" value="UDP-GLUCOSE 6-DEHYDROGENASE TUAD"/>
    <property type="match status" value="1"/>
</dbReference>
<name>A0A917NCT5_9PSEU</name>
<evidence type="ECO:0000259" key="3">
    <source>
        <dbReference type="Pfam" id="PF00984"/>
    </source>
</evidence>
<keyword evidence="7" id="KW-1185">Reference proteome</keyword>
<dbReference type="Gene3D" id="1.10.1040.10">
    <property type="entry name" value="N-(1-d-carboxylethyl)-l-norvaline Dehydrogenase, domain 2"/>
    <property type="match status" value="1"/>
</dbReference>
<dbReference type="Proteomes" id="UP000597989">
    <property type="component" value="Unassembled WGS sequence"/>
</dbReference>
<dbReference type="SUPFAM" id="SSF48179">
    <property type="entry name" value="6-phosphogluconate dehydrogenase C-terminal domain-like"/>
    <property type="match status" value="1"/>
</dbReference>
<evidence type="ECO:0000256" key="1">
    <source>
        <dbReference type="ARBA" id="ARBA00015132"/>
    </source>
</evidence>
<dbReference type="InterPro" id="IPR008927">
    <property type="entry name" value="6-PGluconate_DH-like_C_sf"/>
</dbReference>
<dbReference type="InterPro" id="IPR014026">
    <property type="entry name" value="UDP-Glc/GDP-Man_DH_dimer"/>
</dbReference>
<dbReference type="Proteomes" id="UP001500220">
    <property type="component" value="Unassembled WGS sequence"/>
</dbReference>
<dbReference type="RefSeq" id="WP_188987821.1">
    <property type="nucleotide sequence ID" value="NZ_BAAAHC010000013.1"/>
</dbReference>
<proteinExistence type="predicted"/>
<dbReference type="AlphaFoldDB" id="A0A917NCT5"/>
<dbReference type="InterPro" id="IPR036291">
    <property type="entry name" value="NAD(P)-bd_dom_sf"/>
</dbReference>
<dbReference type="Pfam" id="PF00984">
    <property type="entry name" value="UDPG_MGDP_dh"/>
    <property type="match status" value="1"/>
</dbReference>
<reference evidence="7" key="3">
    <citation type="journal article" date="2019" name="Int. J. Syst. Evol. Microbiol.">
        <title>The Global Catalogue of Microorganisms (GCM) 10K type strain sequencing project: providing services to taxonomists for standard genome sequencing and annotation.</title>
        <authorList>
            <consortium name="The Broad Institute Genomics Platform"/>
            <consortium name="The Broad Institute Genome Sequencing Center for Infectious Disease"/>
            <person name="Wu L."/>
            <person name="Ma J."/>
        </authorList>
    </citation>
    <scope>NUCLEOTIDE SEQUENCE [LARGE SCALE GENOMIC DNA]</scope>
    <source>
        <strain evidence="7">JCM 10664</strain>
    </source>
</reference>
<evidence type="ECO:0000256" key="2">
    <source>
        <dbReference type="SAM" id="MobiDB-lite"/>
    </source>
</evidence>
<protein>
    <recommendedName>
        <fullName evidence="1">UDP-glucose 6-dehydrogenase</fullName>
    </recommendedName>
</protein>
<feature type="region of interest" description="Disordered" evidence="2">
    <location>
        <begin position="247"/>
        <end position="297"/>
    </location>
</feature>
<evidence type="ECO:0000313" key="6">
    <source>
        <dbReference type="Proteomes" id="UP000597989"/>
    </source>
</evidence>
<organism evidence="5 6">
    <name type="scientific">Saccharopolyspora thermophila</name>
    <dbReference type="NCBI Taxonomy" id="89367"/>
    <lineage>
        <taxon>Bacteria</taxon>
        <taxon>Bacillati</taxon>
        <taxon>Actinomycetota</taxon>
        <taxon>Actinomycetes</taxon>
        <taxon>Pseudonocardiales</taxon>
        <taxon>Pseudonocardiaceae</taxon>
        <taxon>Saccharopolyspora</taxon>
    </lineage>
</organism>
<evidence type="ECO:0000313" key="4">
    <source>
        <dbReference type="EMBL" id="GAA0530992.1"/>
    </source>
</evidence>
<dbReference type="EMBL" id="BMMT01000009">
    <property type="protein sequence ID" value="GGI89490.1"/>
    <property type="molecule type" value="Genomic_DNA"/>
</dbReference>
<dbReference type="PANTHER" id="PTHR43750">
    <property type="entry name" value="UDP-GLUCOSE 6-DEHYDROGENASE TUAD"/>
    <property type="match status" value="1"/>
</dbReference>
<dbReference type="GO" id="GO:0051287">
    <property type="term" value="F:NAD binding"/>
    <property type="evidence" value="ECO:0007669"/>
    <property type="project" value="InterPro"/>
</dbReference>
<accession>A0A917NCT5</accession>
<reference evidence="5" key="4">
    <citation type="submission" date="2020-09" db="EMBL/GenBank/DDBJ databases">
        <authorList>
            <person name="Sun Q."/>
            <person name="Zhou Y."/>
        </authorList>
    </citation>
    <scope>NUCLEOTIDE SEQUENCE</scope>
    <source>
        <strain evidence="5">CGMCC 4.7206</strain>
    </source>
</reference>
<reference evidence="4" key="1">
    <citation type="journal article" date="2014" name="Int. J. Syst. Evol. Microbiol.">
        <title>Complete genome of a new Firmicutes species belonging to the dominant human colonic microbiota ('Ruminococcus bicirculans') reveals two chromosomes and a selective capacity to utilize plant glucans.</title>
        <authorList>
            <consortium name="NISC Comparative Sequencing Program"/>
            <person name="Wegmann U."/>
            <person name="Louis P."/>
            <person name="Goesmann A."/>
            <person name="Henrissat B."/>
            <person name="Duncan S.H."/>
            <person name="Flint H.J."/>
        </authorList>
    </citation>
    <scope>NUCLEOTIDE SEQUENCE</scope>
    <source>
        <strain evidence="4">JCM 10664</strain>
    </source>
</reference>
<dbReference type="GO" id="GO:0016616">
    <property type="term" value="F:oxidoreductase activity, acting on the CH-OH group of donors, NAD or NADP as acceptor"/>
    <property type="evidence" value="ECO:0007669"/>
    <property type="project" value="InterPro"/>
</dbReference>
<dbReference type="Gene3D" id="3.40.50.720">
    <property type="entry name" value="NAD(P)-binding Rossmann-like Domain"/>
    <property type="match status" value="1"/>
</dbReference>
<evidence type="ECO:0000313" key="5">
    <source>
        <dbReference type="EMBL" id="GGI89490.1"/>
    </source>
</evidence>
<evidence type="ECO:0000313" key="7">
    <source>
        <dbReference type="Proteomes" id="UP001500220"/>
    </source>
</evidence>
<comment type="caution">
    <text evidence="5">The sequence shown here is derived from an EMBL/GenBank/DDBJ whole genome shotgun (WGS) entry which is preliminary data.</text>
</comment>
<gene>
    <name evidence="4" type="ORF">GCM10009545_36880</name>
    <name evidence="5" type="ORF">GCM10011581_28200</name>
</gene>
<reference evidence="5 6" key="2">
    <citation type="journal article" date="2014" name="Int. J. Syst. Evol. Microbiol.">
        <title>Complete genome sequence of Corynebacterium casei LMG S-19264T (=DSM 44701T), isolated from a smear-ripened cheese.</title>
        <authorList>
            <consortium name="US DOE Joint Genome Institute (JGI-PGF)"/>
            <person name="Walter F."/>
            <person name="Albersmeier A."/>
            <person name="Kalinowski J."/>
            <person name="Ruckert C."/>
        </authorList>
    </citation>
    <scope>NUCLEOTIDE SEQUENCE [LARGE SCALE GENOMIC DNA]</scope>
    <source>
        <strain evidence="5 6">CGMCC 4.7206</strain>
    </source>
</reference>
<dbReference type="InterPro" id="IPR013328">
    <property type="entry name" value="6PGD_dom2"/>
</dbReference>